<comment type="caution">
    <text evidence="7">The sequence shown here is derived from an EMBL/GenBank/DDBJ whole genome shotgun (WGS) entry which is preliminary data.</text>
</comment>
<keyword evidence="4 5" id="KW-0472">Membrane</keyword>
<evidence type="ECO:0000256" key="1">
    <source>
        <dbReference type="ARBA" id="ARBA00004370"/>
    </source>
</evidence>
<keyword evidence="5" id="KW-1133">Transmembrane helix</keyword>
<keyword evidence="3" id="KW-0202">Cytokine</keyword>
<keyword evidence="5" id="KW-0812">Transmembrane</keyword>
<reference evidence="7 8" key="1">
    <citation type="submission" date="2024-09" db="EMBL/GenBank/DDBJ databases">
        <title>A chromosome-level genome assembly of Gray's grenadier anchovy, Coilia grayii.</title>
        <authorList>
            <person name="Fu Z."/>
        </authorList>
    </citation>
    <scope>NUCLEOTIDE SEQUENCE [LARGE SCALE GENOMIC DNA]</scope>
    <source>
        <strain evidence="7">G4</strain>
        <tissue evidence="7">Muscle</tissue>
    </source>
</reference>
<dbReference type="Proteomes" id="UP001591681">
    <property type="component" value="Unassembled WGS sequence"/>
</dbReference>
<dbReference type="Pfam" id="PF00229">
    <property type="entry name" value="TNF"/>
    <property type="match status" value="1"/>
</dbReference>
<dbReference type="AlphaFoldDB" id="A0ABD1IQ96"/>
<evidence type="ECO:0000313" key="8">
    <source>
        <dbReference type="Proteomes" id="UP001591681"/>
    </source>
</evidence>
<dbReference type="InterPro" id="IPR008983">
    <property type="entry name" value="Tumour_necrosis_fac-like_dom"/>
</dbReference>
<feature type="transmembrane region" description="Helical" evidence="5">
    <location>
        <begin position="32"/>
        <end position="56"/>
    </location>
</feature>
<proteinExistence type="inferred from homology"/>
<dbReference type="PROSITE" id="PS50049">
    <property type="entry name" value="THD_2"/>
    <property type="match status" value="1"/>
</dbReference>
<dbReference type="GO" id="GO:0005615">
    <property type="term" value="C:extracellular space"/>
    <property type="evidence" value="ECO:0007669"/>
    <property type="project" value="UniProtKB-KW"/>
</dbReference>
<evidence type="ECO:0000313" key="7">
    <source>
        <dbReference type="EMBL" id="KAL2077189.1"/>
    </source>
</evidence>
<comment type="subcellular location">
    <subcellularLocation>
        <location evidence="1">Membrane</location>
    </subcellularLocation>
</comment>
<dbReference type="PANTHER" id="PTHR11471">
    <property type="entry name" value="TUMOR NECROSIS FACTOR FAMILY MEMBER"/>
    <property type="match status" value="1"/>
</dbReference>
<dbReference type="InterPro" id="IPR006052">
    <property type="entry name" value="TNF_dom"/>
</dbReference>
<gene>
    <name evidence="7" type="ORF">ACEWY4_026693</name>
</gene>
<dbReference type="GO" id="GO:0016020">
    <property type="term" value="C:membrane"/>
    <property type="evidence" value="ECO:0007669"/>
    <property type="project" value="UniProtKB-SubCell"/>
</dbReference>
<evidence type="ECO:0000256" key="2">
    <source>
        <dbReference type="ARBA" id="ARBA00008670"/>
    </source>
</evidence>
<dbReference type="SMART" id="SM00207">
    <property type="entry name" value="TNF"/>
    <property type="match status" value="1"/>
</dbReference>
<dbReference type="EMBL" id="JBHFQA010000024">
    <property type="protein sequence ID" value="KAL2077189.1"/>
    <property type="molecule type" value="Genomic_DNA"/>
</dbReference>
<dbReference type="Gene3D" id="2.60.120.40">
    <property type="match status" value="1"/>
</dbReference>
<name>A0ABD1IQ96_9TELE</name>
<dbReference type="PANTHER" id="PTHR11471:SF57">
    <property type="entry name" value="CD154"/>
    <property type="match status" value="1"/>
</dbReference>
<evidence type="ECO:0000256" key="4">
    <source>
        <dbReference type="ARBA" id="ARBA00023136"/>
    </source>
</evidence>
<sequence length="273" mass="31308">MINTFHTSLPPPPVPPRMIHGRPEPRKNHTGLLWFVSVVLVLHILLTFVGFIYLFYKGNQASLQGGEFHEKYLDDFLILKRLQKCDDDQLDDQSLLDCKRLLDTFRNVMAKAIAMLTAEQFHGALAHMSVSNTRQKPCTGGKDKTMCVLEWNAEHSVMVNVDTVKDSRITIQYPGYYYVYSQVTFSINNSNEPLKNTIRHVKRKDNTNKYLSPEESDEILLSTYCAPKSMPFCTASQGGVFKLEQGEELYVSVNNLSWVSYDWNSTFFGLYKL</sequence>
<evidence type="ECO:0000256" key="3">
    <source>
        <dbReference type="ARBA" id="ARBA00022514"/>
    </source>
</evidence>
<dbReference type="SUPFAM" id="SSF49842">
    <property type="entry name" value="TNF-like"/>
    <property type="match status" value="1"/>
</dbReference>
<evidence type="ECO:0000256" key="5">
    <source>
        <dbReference type="SAM" id="Phobius"/>
    </source>
</evidence>
<organism evidence="7 8">
    <name type="scientific">Coilia grayii</name>
    <name type="common">Gray's grenadier anchovy</name>
    <dbReference type="NCBI Taxonomy" id="363190"/>
    <lineage>
        <taxon>Eukaryota</taxon>
        <taxon>Metazoa</taxon>
        <taxon>Chordata</taxon>
        <taxon>Craniata</taxon>
        <taxon>Vertebrata</taxon>
        <taxon>Euteleostomi</taxon>
        <taxon>Actinopterygii</taxon>
        <taxon>Neopterygii</taxon>
        <taxon>Teleostei</taxon>
        <taxon>Clupei</taxon>
        <taxon>Clupeiformes</taxon>
        <taxon>Clupeoidei</taxon>
        <taxon>Engraulidae</taxon>
        <taxon>Coilinae</taxon>
        <taxon>Coilia</taxon>
    </lineage>
</organism>
<protein>
    <recommendedName>
        <fullName evidence="6">THD domain-containing protein</fullName>
    </recommendedName>
</protein>
<keyword evidence="8" id="KW-1185">Reference proteome</keyword>
<accession>A0ABD1IQ96</accession>
<feature type="domain" description="THD" evidence="6">
    <location>
        <begin position="124"/>
        <end position="273"/>
    </location>
</feature>
<evidence type="ECO:0000259" key="6">
    <source>
        <dbReference type="PROSITE" id="PS50049"/>
    </source>
</evidence>
<dbReference type="GO" id="GO:0005125">
    <property type="term" value="F:cytokine activity"/>
    <property type="evidence" value="ECO:0007669"/>
    <property type="project" value="UniProtKB-KW"/>
</dbReference>
<comment type="similarity">
    <text evidence="2">Belongs to the tumor necrosis factor family.</text>
</comment>